<evidence type="ECO:0000259" key="3">
    <source>
        <dbReference type="Pfam" id="PF00497"/>
    </source>
</evidence>
<dbReference type="Pfam" id="PF00497">
    <property type="entry name" value="SBP_bac_3"/>
    <property type="match status" value="1"/>
</dbReference>
<dbReference type="Proteomes" id="UP001268683">
    <property type="component" value="Chromosome"/>
</dbReference>
<dbReference type="SUPFAM" id="SSF53850">
    <property type="entry name" value="Periplasmic binding protein-like II"/>
    <property type="match status" value="1"/>
</dbReference>
<keyword evidence="1 2" id="KW-0732">Signal</keyword>
<dbReference type="KEGG" id="tmk:QGN29_01430"/>
<evidence type="ECO:0000256" key="1">
    <source>
        <dbReference type="ARBA" id="ARBA00022729"/>
    </source>
</evidence>
<sequence length="235" mass="26360">MRLYLVTIMLFIICPSAANADETCKTINAYSANWRGISEFGDSMPLQGVAIDAVKKLLTHQDLPYTIKPRKNWPRLLAALKRGEIDMIGGIYKTTDRLKDISFIGPIHRVPVHIYTTKGNAEFIKTKEDLTGKVTIMSTHSSFGEEIEAYLAEKTTVLKISSYDFHITKMLARGRIDFFVGTQLNSLNDIKVAGLEGKIIELEEPIGFNDVYLGLSKKSPCYDHIVNISIYPVVE</sequence>
<protein>
    <submittedName>
        <fullName evidence="4">Transporter substrate-binding domain-containing protein</fullName>
    </submittedName>
</protein>
<gene>
    <name evidence="4" type="ORF">QGN29_01430</name>
</gene>
<feature type="chain" id="PRO_5041207865" evidence="2">
    <location>
        <begin position="21"/>
        <end position="235"/>
    </location>
</feature>
<organism evidence="4 5">
    <name type="scientific">Temperatibacter marinus</name>
    <dbReference type="NCBI Taxonomy" id="1456591"/>
    <lineage>
        <taxon>Bacteria</taxon>
        <taxon>Pseudomonadati</taxon>
        <taxon>Pseudomonadota</taxon>
        <taxon>Alphaproteobacteria</taxon>
        <taxon>Kordiimonadales</taxon>
        <taxon>Temperatibacteraceae</taxon>
        <taxon>Temperatibacter</taxon>
    </lineage>
</organism>
<dbReference type="InterPro" id="IPR001638">
    <property type="entry name" value="Solute-binding_3/MltF_N"/>
</dbReference>
<feature type="signal peptide" evidence="2">
    <location>
        <begin position="1"/>
        <end position="20"/>
    </location>
</feature>
<feature type="domain" description="Solute-binding protein family 3/N-terminal" evidence="3">
    <location>
        <begin position="42"/>
        <end position="131"/>
    </location>
</feature>
<keyword evidence="5" id="KW-1185">Reference proteome</keyword>
<dbReference type="EMBL" id="CP123872">
    <property type="protein sequence ID" value="WND03025.1"/>
    <property type="molecule type" value="Genomic_DNA"/>
</dbReference>
<evidence type="ECO:0000256" key="2">
    <source>
        <dbReference type="SAM" id="SignalP"/>
    </source>
</evidence>
<reference evidence="4" key="1">
    <citation type="submission" date="2023-04" db="EMBL/GenBank/DDBJ databases">
        <title>Complete genome sequence of Temperatibacter marinus.</title>
        <authorList>
            <person name="Rong J.-C."/>
            <person name="Yi M.-L."/>
            <person name="Zhao Q."/>
        </authorList>
    </citation>
    <scope>NUCLEOTIDE SEQUENCE</scope>
    <source>
        <strain evidence="4">NBRC 110045</strain>
    </source>
</reference>
<dbReference type="RefSeq" id="WP_310798871.1">
    <property type="nucleotide sequence ID" value="NZ_CP123872.1"/>
</dbReference>
<dbReference type="AlphaFoldDB" id="A0AA52EHS0"/>
<dbReference type="PANTHER" id="PTHR35936">
    <property type="entry name" value="MEMBRANE-BOUND LYTIC MUREIN TRANSGLYCOSYLASE F"/>
    <property type="match status" value="1"/>
</dbReference>
<dbReference type="PANTHER" id="PTHR35936:SF6">
    <property type="entry name" value="AMINO ACID ABC TRANSPORTER SUBSTRATE-BINDING PAAT FAMILY PROTEIN"/>
    <property type="match status" value="1"/>
</dbReference>
<evidence type="ECO:0000313" key="4">
    <source>
        <dbReference type="EMBL" id="WND03025.1"/>
    </source>
</evidence>
<accession>A0AA52EHS0</accession>
<proteinExistence type="predicted"/>
<name>A0AA52EHS0_9PROT</name>
<dbReference type="Gene3D" id="3.40.190.10">
    <property type="entry name" value="Periplasmic binding protein-like II"/>
    <property type="match status" value="2"/>
</dbReference>
<evidence type="ECO:0000313" key="5">
    <source>
        <dbReference type="Proteomes" id="UP001268683"/>
    </source>
</evidence>